<gene>
    <name evidence="2" type="ordered locus">Daud_2005</name>
</gene>
<dbReference type="STRING" id="477974.Daud_2005"/>
<dbReference type="EMBL" id="CP000860">
    <property type="protein sequence ID" value="ACA60496.1"/>
    <property type="molecule type" value="Genomic_DNA"/>
</dbReference>
<feature type="transmembrane region" description="Helical" evidence="1">
    <location>
        <begin position="36"/>
        <end position="56"/>
    </location>
</feature>
<keyword evidence="1" id="KW-0812">Transmembrane</keyword>
<dbReference type="KEGG" id="dau:Daud_2005"/>
<reference evidence="2 3" key="2">
    <citation type="journal article" date="2008" name="Science">
        <title>Environmental genomics reveals a single-species ecosystem deep within Earth.</title>
        <authorList>
            <person name="Chivian D."/>
            <person name="Brodie E.L."/>
            <person name="Alm E.J."/>
            <person name="Culley D.E."/>
            <person name="Dehal P.S."/>
            <person name="Desantis T.Z."/>
            <person name="Gihring T.M."/>
            <person name="Lapidus A."/>
            <person name="Lin L.H."/>
            <person name="Lowry S.R."/>
            <person name="Moser D.P."/>
            <person name="Richardson P.M."/>
            <person name="Southam G."/>
            <person name="Wanger G."/>
            <person name="Pratt L.M."/>
            <person name="Andersen G.L."/>
            <person name="Hazen T.C."/>
            <person name="Brockman F.J."/>
            <person name="Arkin A.P."/>
            <person name="Onstott T.C."/>
        </authorList>
    </citation>
    <scope>NUCLEOTIDE SEQUENCE [LARGE SCALE GENOMIC DNA]</scope>
    <source>
        <strain evidence="2 3">MP104C</strain>
    </source>
</reference>
<evidence type="ECO:0000313" key="2">
    <source>
        <dbReference type="EMBL" id="ACA60496.1"/>
    </source>
</evidence>
<dbReference type="Proteomes" id="UP000008544">
    <property type="component" value="Chromosome"/>
</dbReference>
<keyword evidence="1" id="KW-0472">Membrane</keyword>
<evidence type="ECO:0000313" key="3">
    <source>
        <dbReference type="Proteomes" id="UP000008544"/>
    </source>
</evidence>
<keyword evidence="3" id="KW-1185">Reference proteome</keyword>
<dbReference type="RefSeq" id="WP_012303071.1">
    <property type="nucleotide sequence ID" value="NC_010424.1"/>
</dbReference>
<evidence type="ECO:0000256" key="1">
    <source>
        <dbReference type="SAM" id="Phobius"/>
    </source>
</evidence>
<keyword evidence="1" id="KW-1133">Transmembrane helix</keyword>
<organism evidence="2 3">
    <name type="scientific">Desulforudis audaxviator (strain MP104C)</name>
    <dbReference type="NCBI Taxonomy" id="477974"/>
    <lineage>
        <taxon>Bacteria</taxon>
        <taxon>Bacillati</taxon>
        <taxon>Bacillota</taxon>
        <taxon>Clostridia</taxon>
        <taxon>Thermoanaerobacterales</taxon>
        <taxon>Candidatus Desulforudaceae</taxon>
        <taxon>Candidatus Desulforudis</taxon>
    </lineage>
</organism>
<dbReference type="eggNOG" id="ENOG502ZEG3">
    <property type="taxonomic scope" value="Bacteria"/>
</dbReference>
<evidence type="ECO:0008006" key="4">
    <source>
        <dbReference type="Google" id="ProtNLM"/>
    </source>
</evidence>
<name>B1I659_DESAP</name>
<proteinExistence type="predicted"/>
<reference evidence="3" key="1">
    <citation type="submission" date="2007-10" db="EMBL/GenBank/DDBJ databases">
        <title>Complete sequence of chromosome of Desulforudis audaxviator MP104C.</title>
        <authorList>
            <person name="Copeland A."/>
            <person name="Lucas S."/>
            <person name="Lapidus A."/>
            <person name="Barry K."/>
            <person name="Glavina del Rio T."/>
            <person name="Dalin E."/>
            <person name="Tice H."/>
            <person name="Bruce D."/>
            <person name="Pitluck S."/>
            <person name="Lowry S.R."/>
            <person name="Larimer F."/>
            <person name="Land M.L."/>
            <person name="Hauser L."/>
            <person name="Kyrpides N."/>
            <person name="Ivanova N.N."/>
            <person name="Richardson P."/>
        </authorList>
    </citation>
    <scope>NUCLEOTIDE SEQUENCE [LARGE SCALE GENOMIC DNA]</scope>
    <source>
        <strain evidence="3">MP104C</strain>
    </source>
</reference>
<sequence>MKFMRRVGWPVTLFVPLILALAIAVAGILSPDLPRIYFIIGFLSALIVLPGIFVTLKVLSHPVTAAVVTLVTTRKGQNVVVMFEDGTKNTYQNAQLYAGLLTGELKPGQRFRVLIRDDLLFRAQPLDDEEARS</sequence>
<accession>B1I659</accession>
<protein>
    <recommendedName>
        <fullName evidence="4">NfeD-like C-terminal domain-containing protein</fullName>
    </recommendedName>
</protein>
<dbReference type="AlphaFoldDB" id="B1I659"/>
<dbReference type="HOGENOM" id="CLU_1903283_0_0_9"/>